<feature type="domain" description="BPL/LPL catalytic" evidence="2">
    <location>
        <begin position="739"/>
        <end position="804"/>
    </location>
</feature>
<dbReference type="InterPro" id="IPR004143">
    <property type="entry name" value="BPL_LPL_catalytic"/>
</dbReference>
<protein>
    <recommendedName>
        <fullName evidence="2">BPL/LPL catalytic domain-containing protein</fullName>
    </recommendedName>
</protein>
<dbReference type="EMBL" id="LR899014">
    <property type="protein sequence ID" value="CAD7093362.1"/>
    <property type="molecule type" value="Genomic_DNA"/>
</dbReference>
<dbReference type="Proteomes" id="UP000594454">
    <property type="component" value="Chromosome 6"/>
</dbReference>
<feature type="region of interest" description="Disordered" evidence="1">
    <location>
        <begin position="253"/>
        <end position="383"/>
    </location>
</feature>
<name>A0A7R8Z4U5_HERIL</name>
<dbReference type="Pfam" id="PF03099">
    <property type="entry name" value="BPL_LplA_LipB"/>
    <property type="match status" value="1"/>
</dbReference>
<proteinExistence type="predicted"/>
<feature type="compositionally biased region" description="Polar residues" evidence="1">
    <location>
        <begin position="319"/>
        <end position="338"/>
    </location>
</feature>
<dbReference type="Gene3D" id="3.30.930.10">
    <property type="entry name" value="Bira Bifunctional Protein, Domain 2"/>
    <property type="match status" value="1"/>
</dbReference>
<gene>
    <name evidence="3" type="ORF">HERILL_LOCUS15647</name>
</gene>
<dbReference type="InParanoid" id="A0A7R8Z4U5"/>
<dbReference type="FunCoup" id="A0A7R8Z4U5">
    <property type="interactions" value="562"/>
</dbReference>
<dbReference type="GO" id="GO:0005737">
    <property type="term" value="C:cytoplasm"/>
    <property type="evidence" value="ECO:0007669"/>
    <property type="project" value="TreeGrafter"/>
</dbReference>
<sequence length="820" mass="92438">MFPCRLEAVSCAWRIKSICTKIRQKLADKTSVVFYNVPSEVNDISTTTATSDLCTNRALARISDVMWLRGSQRGCSLVPMQKVFLGPWVSFPDPPNLLPFEVSFGEEQLEVDQKCAVHLLLETDIVPSQECDESEAVMVEHYGRPLAWKVDSHFAILLESDVHHFTKLVMTTFMQNNLIINDKLPLLRIESIICEGEPQPFHLLKNHLRKQQTCRAMRHLNMKEWEKHLTGLRSLSILANQATEYEYNKNRTEGKSGIVKPDLIPSKKIDDVEPATRTSPARSLSPKQIESDEILEIKHTSLNDSKHSTPHASPMKSIRSGSSTPLKSSTTVDSGFTSQPPPETNRLPEVADMVTNNTTREEESVSVSKDHTQRPPLVRKKGSLSDCKPPNVVVYSESISARDSAISTLKDILEVDVYTIYPLTTQQAQQRIWMDNTCLLIICGPVKKDIGNILLDYFLKGGKVLSLCSDMLHIILPTYRTAEVREHELVQFSYGKWQKVKMMHHIFCYQPSPVKKHFSNDSDEPTPPSSKKPALVCPRSIEVQDLEGEVHSLDVKVLGTEETWNTPSLLLASSMKTCGKFVFSQVHLESDPSQFEADESKYAILKQNNKARLEIFSDLLKSQLNINVKQDFNGTDVEKLYKAAYFLGRHESKFELLDRLKSSMVSENMINTPKLNIKFCDKNETPPKASSTLLPIMIHSCPEDFSTVDYFDNLKSNNVGRLVIYAPIMTSSMHIINGLTLTNGIAVIPRRQTSAQGRSNNQWLSPEGCLMFSLQFHIPLETVLGQHISIFQHLIGVAMIHCIINEAGYKVSNVISNKCR</sequence>
<feature type="compositionally biased region" description="Polar residues" evidence="1">
    <location>
        <begin position="276"/>
        <end position="288"/>
    </location>
</feature>
<dbReference type="AlphaFoldDB" id="A0A7R8Z4U5"/>
<evidence type="ECO:0000256" key="1">
    <source>
        <dbReference type="SAM" id="MobiDB-lite"/>
    </source>
</evidence>
<evidence type="ECO:0000313" key="3">
    <source>
        <dbReference type="EMBL" id="CAD7093362.1"/>
    </source>
</evidence>
<accession>A0A7R8Z4U5</accession>
<dbReference type="InterPro" id="IPR045864">
    <property type="entry name" value="aa-tRNA-synth_II/BPL/LPL"/>
</dbReference>
<organism evidence="3 4">
    <name type="scientific">Hermetia illucens</name>
    <name type="common">Black soldier fly</name>
    <dbReference type="NCBI Taxonomy" id="343691"/>
    <lineage>
        <taxon>Eukaryota</taxon>
        <taxon>Metazoa</taxon>
        <taxon>Ecdysozoa</taxon>
        <taxon>Arthropoda</taxon>
        <taxon>Hexapoda</taxon>
        <taxon>Insecta</taxon>
        <taxon>Pterygota</taxon>
        <taxon>Neoptera</taxon>
        <taxon>Endopterygota</taxon>
        <taxon>Diptera</taxon>
        <taxon>Brachycera</taxon>
        <taxon>Stratiomyomorpha</taxon>
        <taxon>Stratiomyidae</taxon>
        <taxon>Hermetiinae</taxon>
        <taxon>Hermetia</taxon>
    </lineage>
</organism>
<dbReference type="GO" id="GO:0004077">
    <property type="term" value="F:biotin--[biotin carboxyl-carrier protein] ligase activity"/>
    <property type="evidence" value="ECO:0007669"/>
    <property type="project" value="TreeGrafter"/>
</dbReference>
<reference evidence="3 4" key="1">
    <citation type="submission" date="2020-11" db="EMBL/GenBank/DDBJ databases">
        <authorList>
            <person name="Wallbank WR R."/>
            <person name="Pardo Diaz C."/>
            <person name="Kozak K."/>
            <person name="Martin S."/>
            <person name="Jiggins C."/>
            <person name="Moest M."/>
            <person name="Warren A I."/>
            <person name="Generalovic N T."/>
            <person name="Byers J.R.P. K."/>
            <person name="Montejo-Kovacevich G."/>
            <person name="Yen C E."/>
        </authorList>
    </citation>
    <scope>NUCLEOTIDE SEQUENCE [LARGE SCALE GENOMIC DNA]</scope>
</reference>
<evidence type="ECO:0000313" key="4">
    <source>
        <dbReference type="Proteomes" id="UP000594454"/>
    </source>
</evidence>
<keyword evidence="4" id="KW-1185">Reference proteome</keyword>
<feature type="compositionally biased region" description="Basic and acidic residues" evidence="1">
    <location>
        <begin position="295"/>
        <end position="307"/>
    </location>
</feature>
<feature type="compositionally biased region" description="Basic and acidic residues" evidence="1">
    <location>
        <begin position="359"/>
        <end position="373"/>
    </location>
</feature>
<dbReference type="SUPFAM" id="SSF55681">
    <property type="entry name" value="Class II aaRS and biotin synthetases"/>
    <property type="match status" value="1"/>
</dbReference>
<dbReference type="PANTHER" id="PTHR12835">
    <property type="entry name" value="BIOTIN PROTEIN LIGASE"/>
    <property type="match status" value="1"/>
</dbReference>
<evidence type="ECO:0000259" key="2">
    <source>
        <dbReference type="Pfam" id="PF03099"/>
    </source>
</evidence>
<dbReference type="PANTHER" id="PTHR12835:SF5">
    <property type="entry name" value="BIOTIN--PROTEIN LIGASE"/>
    <property type="match status" value="1"/>
</dbReference>
<dbReference type="OrthoDB" id="10250105at2759"/>